<protein>
    <submittedName>
        <fullName evidence="4">Extracellular solute-binding protein</fullName>
    </submittedName>
</protein>
<dbReference type="KEGG" id="prz:GZH47_03205"/>
<comment type="similarity">
    <text evidence="1">Belongs to the bacterial solute-binding protein 1 family.</text>
</comment>
<name>A0A6C0NUR9_9BACL</name>
<sequence>MTIASAGNTRKYVAILSGVLLLGGLLAGCGSSNDNDKASSSANNSSSDNQPSAANNSSNANTNADANAPSTNDTDKPQEKVKLTLLIDNQQDTVNVAKALVDAFQAKNPNITIETETRPAGSEGDNFVKTRLSTGDMNDVFFYNSGSLMQALNPEQNILDVTGEPWEGDVIDSFKQTVTFNGKQYGAPYNSSMGGGWFYNKKIYAQLGLSVPKTWDELMANTKKIKEAGITAIIGTYKDSWTSQLIMLADYYNVQAEAPTFAADYTANKAKYATTPAALRGFEKLQETAGYMNKDYLAANLDAGLKMLAEGKGAQYPMLTFVIPTIAQNNPDNINDIGFFAQPGDSADKNGLTVWMPGAAYIYKNGQHLDEAKKFVAFIASPEGMAVVGTVSKPTGPYVIKGAAIPDDVPQVVKDMLPYFDSGMTAPALEFVSPVKGPNLPQITVEVGSGHKKAADAAADYDKDVEKQAQQLGLAGW</sequence>
<dbReference type="RefSeq" id="WP_162638509.1">
    <property type="nucleotide sequence ID" value="NZ_CP048286.1"/>
</dbReference>
<dbReference type="Pfam" id="PF01547">
    <property type="entry name" value="SBP_bac_1"/>
    <property type="match status" value="1"/>
</dbReference>
<feature type="compositionally biased region" description="Low complexity" evidence="3">
    <location>
        <begin position="33"/>
        <end position="72"/>
    </location>
</feature>
<dbReference type="Proteomes" id="UP000479114">
    <property type="component" value="Chromosome"/>
</dbReference>
<evidence type="ECO:0000313" key="5">
    <source>
        <dbReference type="Proteomes" id="UP000479114"/>
    </source>
</evidence>
<feature type="region of interest" description="Disordered" evidence="3">
    <location>
        <begin position="33"/>
        <end position="77"/>
    </location>
</feature>
<proteinExistence type="inferred from homology"/>
<evidence type="ECO:0000256" key="3">
    <source>
        <dbReference type="SAM" id="MobiDB-lite"/>
    </source>
</evidence>
<dbReference type="InterPro" id="IPR006059">
    <property type="entry name" value="SBP"/>
</dbReference>
<accession>A0A6C0NUR9</accession>
<dbReference type="SUPFAM" id="SSF53850">
    <property type="entry name" value="Periplasmic binding protein-like II"/>
    <property type="match status" value="1"/>
</dbReference>
<dbReference type="EMBL" id="CP048286">
    <property type="protein sequence ID" value="QHW29940.1"/>
    <property type="molecule type" value="Genomic_DNA"/>
</dbReference>
<keyword evidence="2" id="KW-0813">Transport</keyword>
<evidence type="ECO:0000256" key="2">
    <source>
        <dbReference type="ARBA" id="ARBA00022448"/>
    </source>
</evidence>
<dbReference type="AlphaFoldDB" id="A0A6C0NUR9"/>
<dbReference type="PANTHER" id="PTHR43649">
    <property type="entry name" value="ARABINOSE-BINDING PROTEIN-RELATED"/>
    <property type="match status" value="1"/>
</dbReference>
<reference evidence="4 5" key="1">
    <citation type="submission" date="2020-02" db="EMBL/GenBank/DDBJ databases">
        <title>Paenibacillus sp. nov., isolated from rhizosphere soil of tomato.</title>
        <authorList>
            <person name="Weon H.-Y."/>
            <person name="Lee S.A."/>
        </authorList>
    </citation>
    <scope>NUCLEOTIDE SEQUENCE [LARGE SCALE GENOMIC DNA]</scope>
    <source>
        <strain evidence="4 5">14171R-81</strain>
    </source>
</reference>
<evidence type="ECO:0000313" key="4">
    <source>
        <dbReference type="EMBL" id="QHW29940.1"/>
    </source>
</evidence>
<dbReference type="PANTHER" id="PTHR43649:SF29">
    <property type="entry name" value="OSMOPROTECTIVE COMPOUNDS-BINDING PROTEIN GGTB"/>
    <property type="match status" value="1"/>
</dbReference>
<keyword evidence="5" id="KW-1185">Reference proteome</keyword>
<dbReference type="Gene3D" id="3.40.190.10">
    <property type="entry name" value="Periplasmic binding protein-like II"/>
    <property type="match status" value="2"/>
</dbReference>
<evidence type="ECO:0000256" key="1">
    <source>
        <dbReference type="ARBA" id="ARBA00008520"/>
    </source>
</evidence>
<dbReference type="InterPro" id="IPR050490">
    <property type="entry name" value="Bact_solute-bd_prot1"/>
</dbReference>
<gene>
    <name evidence="4" type="ORF">GZH47_03205</name>
</gene>
<organism evidence="4 5">
    <name type="scientific">Paenibacillus rhizovicinus</name>
    <dbReference type="NCBI Taxonomy" id="2704463"/>
    <lineage>
        <taxon>Bacteria</taxon>
        <taxon>Bacillati</taxon>
        <taxon>Bacillota</taxon>
        <taxon>Bacilli</taxon>
        <taxon>Bacillales</taxon>
        <taxon>Paenibacillaceae</taxon>
        <taxon>Paenibacillus</taxon>
    </lineage>
</organism>